<organism evidence="1 2">
    <name type="scientific">Ajellomyces capsulatus</name>
    <name type="common">Darling's disease fungus</name>
    <name type="synonym">Histoplasma capsulatum</name>
    <dbReference type="NCBI Taxonomy" id="5037"/>
    <lineage>
        <taxon>Eukaryota</taxon>
        <taxon>Fungi</taxon>
        <taxon>Dikarya</taxon>
        <taxon>Ascomycota</taxon>
        <taxon>Pezizomycotina</taxon>
        <taxon>Eurotiomycetes</taxon>
        <taxon>Eurotiomycetidae</taxon>
        <taxon>Onygenales</taxon>
        <taxon>Ajellomycetaceae</taxon>
        <taxon>Histoplasma</taxon>
    </lineage>
</organism>
<protein>
    <submittedName>
        <fullName evidence="1">Uncharacterized protein</fullName>
    </submittedName>
</protein>
<dbReference type="VEuPathDB" id="FungiDB:I7I51_06328"/>
<name>A0A8A1MLE1_AJECA</name>
<dbReference type="EMBL" id="CP069115">
    <property type="protein sequence ID" value="QSS65484.1"/>
    <property type="molecule type" value="Genomic_DNA"/>
</dbReference>
<sequence>MDLAGGFTLLLSAWSRSNKAHAEVNFLPPSFMEMISPYDRQDSERPDNVTGLDFYYYNNIGSYYNGMFSLFISPVYDPPDYPSQNTDYPCREYENRTFEIPMNAISQVSGDLPEIKSSAKSVLPLHSGMGQAF</sequence>
<evidence type="ECO:0000313" key="2">
    <source>
        <dbReference type="Proteomes" id="UP000663671"/>
    </source>
</evidence>
<dbReference type="AlphaFoldDB" id="A0A8A1MLE1"/>
<dbReference type="Proteomes" id="UP000663671">
    <property type="component" value="Chromosome 3"/>
</dbReference>
<accession>A0A8A1MLE1</accession>
<reference evidence="1" key="1">
    <citation type="submission" date="2021-01" db="EMBL/GenBank/DDBJ databases">
        <title>Chromosome-level genome assembly of a human fungal pathogen reveals clustering of transcriptionally co-regulated genes.</title>
        <authorList>
            <person name="Voorhies M."/>
            <person name="Cohen S."/>
            <person name="Shea T.P."/>
            <person name="Petrus S."/>
            <person name="Munoz J.F."/>
            <person name="Poplawski S."/>
            <person name="Goldman W.E."/>
            <person name="Michael T."/>
            <person name="Cuomo C.A."/>
            <person name="Sil A."/>
            <person name="Beyhan S."/>
        </authorList>
    </citation>
    <scope>NUCLEOTIDE SEQUENCE</scope>
    <source>
        <strain evidence="1">WU24</strain>
    </source>
</reference>
<gene>
    <name evidence="1" type="ORF">I7I51_06328</name>
</gene>
<proteinExistence type="predicted"/>
<evidence type="ECO:0000313" key="1">
    <source>
        <dbReference type="EMBL" id="QSS65484.1"/>
    </source>
</evidence>